<evidence type="ECO:0000313" key="5">
    <source>
        <dbReference type="EMBL" id="VAV94119.1"/>
    </source>
</evidence>
<proteinExistence type="predicted"/>
<dbReference type="SUPFAM" id="SSF52518">
    <property type="entry name" value="Thiamin diphosphate-binding fold (THDP-binding)"/>
    <property type="match status" value="1"/>
</dbReference>
<dbReference type="EMBL" id="UOEK01000054">
    <property type="protein sequence ID" value="VAV94119.1"/>
    <property type="molecule type" value="Genomic_DNA"/>
</dbReference>
<dbReference type="AlphaFoldDB" id="A0A3B0RQK0"/>
<keyword evidence="3" id="KW-0786">Thiamine pyrophosphate</keyword>
<dbReference type="FunFam" id="3.40.50.970:FF:000001">
    <property type="entry name" value="Pyruvate dehydrogenase E1 beta subunit"/>
    <property type="match status" value="1"/>
</dbReference>
<reference evidence="5" key="1">
    <citation type="submission" date="2018-06" db="EMBL/GenBank/DDBJ databases">
        <authorList>
            <person name="Zhirakovskaya E."/>
        </authorList>
    </citation>
    <scope>NUCLEOTIDE SEQUENCE</scope>
</reference>
<dbReference type="EC" id="1.2.4.4" evidence="5"/>
<organism evidence="5">
    <name type="scientific">hydrothermal vent metagenome</name>
    <dbReference type="NCBI Taxonomy" id="652676"/>
    <lineage>
        <taxon>unclassified sequences</taxon>
        <taxon>metagenomes</taxon>
        <taxon>ecological metagenomes</taxon>
    </lineage>
</organism>
<comment type="cofactor">
    <cofactor evidence="1">
        <name>thiamine diphosphate</name>
        <dbReference type="ChEBI" id="CHEBI:58937"/>
    </cofactor>
</comment>
<dbReference type="CDD" id="cd07036">
    <property type="entry name" value="TPP_PYR_E1-PDHc-beta_like"/>
    <property type="match status" value="1"/>
</dbReference>
<name>A0A3B0RQK0_9ZZZZ</name>
<keyword evidence="2 5" id="KW-0560">Oxidoreductase</keyword>
<dbReference type="GO" id="GO:0003863">
    <property type="term" value="F:branched-chain 2-oxo acid dehydrogenase activity"/>
    <property type="evidence" value="ECO:0007669"/>
    <property type="project" value="UniProtKB-EC"/>
</dbReference>
<dbReference type="Gene3D" id="3.40.50.970">
    <property type="match status" value="1"/>
</dbReference>
<accession>A0A3B0RQK0</accession>
<evidence type="ECO:0000256" key="2">
    <source>
        <dbReference type="ARBA" id="ARBA00023002"/>
    </source>
</evidence>
<dbReference type="Pfam" id="PF02780">
    <property type="entry name" value="Transketolase_C"/>
    <property type="match status" value="1"/>
</dbReference>
<dbReference type="InterPro" id="IPR029061">
    <property type="entry name" value="THDP-binding"/>
</dbReference>
<feature type="domain" description="Transketolase-like pyrimidine-binding" evidence="4">
    <location>
        <begin position="4"/>
        <end position="178"/>
    </location>
</feature>
<dbReference type="PANTHER" id="PTHR43257:SF2">
    <property type="entry name" value="PYRUVATE DEHYDROGENASE E1 COMPONENT SUBUNIT BETA"/>
    <property type="match status" value="1"/>
</dbReference>
<evidence type="ECO:0000256" key="1">
    <source>
        <dbReference type="ARBA" id="ARBA00001964"/>
    </source>
</evidence>
<dbReference type="Pfam" id="PF02779">
    <property type="entry name" value="Transket_pyr"/>
    <property type="match status" value="1"/>
</dbReference>
<dbReference type="PANTHER" id="PTHR43257">
    <property type="entry name" value="PYRUVATE DEHYDROGENASE E1 COMPONENT BETA SUBUNIT"/>
    <property type="match status" value="1"/>
</dbReference>
<evidence type="ECO:0000259" key="4">
    <source>
        <dbReference type="SMART" id="SM00861"/>
    </source>
</evidence>
<dbReference type="SMART" id="SM00861">
    <property type="entry name" value="Transket_pyr"/>
    <property type="match status" value="1"/>
</dbReference>
<dbReference type="InterPro" id="IPR009014">
    <property type="entry name" value="Transketo_C/PFOR_II"/>
</dbReference>
<evidence type="ECO:0000256" key="3">
    <source>
        <dbReference type="ARBA" id="ARBA00023052"/>
    </source>
</evidence>
<dbReference type="SUPFAM" id="SSF52922">
    <property type="entry name" value="TK C-terminal domain-like"/>
    <property type="match status" value="1"/>
</dbReference>
<gene>
    <name evidence="5" type="ORF">MNBD_ACTINO02-336</name>
</gene>
<dbReference type="FunFam" id="3.40.50.920:FF:000001">
    <property type="entry name" value="Pyruvate dehydrogenase E1 beta subunit"/>
    <property type="match status" value="1"/>
</dbReference>
<dbReference type="Gene3D" id="3.40.50.920">
    <property type="match status" value="1"/>
</dbReference>
<sequence>MTEMNIAQAVNAGLATALEDERVVLIGEDVGTTGGVFRVSDGLLARFGPERVIDTPVAESGIVGAAFGMAINGLKPIVEIQFMGFTYPGFDQIISHVARIRNRSRHRFTAPMVIRIPYGAGIGAAEHHSESAEVIYAHTPGLKVVVPSTPYDAKGLLLAAVEDPDPVVFLEPIRMYRAIREDVPDEPYTVPIGVAELVEEGDDVTLIGYGAMMKEIGAAFELLTASGVSVEVIDVRSLVPLDTETIIESVRKTGRAVVVQEAPRTAGFGAEIVAQIQEHALFSLEAPVERVTGWDTIVPLRRAEKHYMPSTEDIVQAAHRTLLS</sequence>
<protein>
    <submittedName>
        <fullName evidence="5">Branched-chain alpha-keto acid dehydrogenase, E1 component, beta subunit</fullName>
        <ecNumber evidence="5">1.2.4.4</ecNumber>
    </submittedName>
</protein>
<dbReference type="InterPro" id="IPR005475">
    <property type="entry name" value="Transketolase-like_Pyr-bd"/>
</dbReference>
<dbReference type="InterPro" id="IPR033248">
    <property type="entry name" value="Transketolase_C"/>
</dbReference>